<dbReference type="WormBase" id="F31F4.3">
    <property type="protein sequence ID" value="CE50853"/>
    <property type="gene ID" value="WBGene00005913"/>
    <property type="gene designation" value="srx-22"/>
</dbReference>
<feature type="transmembrane region" description="Helical" evidence="1">
    <location>
        <begin position="6"/>
        <end position="27"/>
    </location>
</feature>
<dbReference type="HOGENOM" id="CLU_059630_0_0_1"/>
<dbReference type="Gene3D" id="1.20.1070.10">
    <property type="entry name" value="Rhodopsin 7-helix transmembrane proteins"/>
    <property type="match status" value="1"/>
</dbReference>
<reference evidence="3 4" key="1">
    <citation type="journal article" date="1998" name="Science">
        <title>Genome sequence of the nematode C. elegans: a platform for investigating biology.</title>
        <authorList>
            <consortium name="The C. elegans sequencing consortium"/>
            <person name="Sulson J.E."/>
            <person name="Waterston R."/>
        </authorList>
    </citation>
    <scope>NUCLEOTIDE SEQUENCE [LARGE SCALE GENOMIC DNA]</scope>
    <source>
        <strain evidence="3 4">Bristol N2</strain>
    </source>
</reference>
<dbReference type="EMBL" id="BX284605">
    <property type="protein sequence ID" value="CCD70332.2"/>
    <property type="molecule type" value="Genomic_DNA"/>
</dbReference>
<protein>
    <submittedName>
        <fullName evidence="3">7TM GPCR serpentine receptor class x (Srx) domain-containing protein</fullName>
    </submittedName>
</protein>
<evidence type="ECO:0000259" key="2">
    <source>
        <dbReference type="Pfam" id="PF10328"/>
    </source>
</evidence>
<dbReference type="Pfam" id="PF10328">
    <property type="entry name" value="7TM_GPCR_Srx"/>
    <property type="match status" value="1"/>
</dbReference>
<dbReference type="GeneID" id="185165"/>
<dbReference type="PANTHER" id="PTHR23017">
    <property type="entry name" value="SERPENTINE RECEPTOR, CLASS X"/>
    <property type="match status" value="1"/>
</dbReference>
<dbReference type="InParanoid" id="O17137"/>
<evidence type="ECO:0000313" key="3">
    <source>
        <dbReference type="EMBL" id="CCD70332.2"/>
    </source>
</evidence>
<accession>O17137</accession>
<keyword evidence="3" id="KW-0675">Receptor</keyword>
<dbReference type="PIR" id="T32317">
    <property type="entry name" value="T32317"/>
</dbReference>
<dbReference type="Proteomes" id="UP000001940">
    <property type="component" value="Chromosome V"/>
</dbReference>
<dbReference type="SMR" id="O17137"/>
<dbReference type="OMA" id="WYSDFIF"/>
<evidence type="ECO:0000256" key="1">
    <source>
        <dbReference type="SAM" id="Phobius"/>
    </source>
</evidence>
<keyword evidence="1" id="KW-0812">Transmembrane</keyword>
<dbReference type="SUPFAM" id="SSF81321">
    <property type="entry name" value="Family A G protein-coupled receptor-like"/>
    <property type="match status" value="1"/>
</dbReference>
<feature type="transmembrane region" description="Helical" evidence="1">
    <location>
        <begin position="78"/>
        <end position="106"/>
    </location>
</feature>
<dbReference type="OrthoDB" id="5825164at2759"/>
<feature type="transmembrane region" description="Helical" evidence="1">
    <location>
        <begin position="126"/>
        <end position="148"/>
    </location>
</feature>
<organism evidence="3 4">
    <name type="scientific">Caenorhabditis elegans</name>
    <dbReference type="NCBI Taxonomy" id="6239"/>
    <lineage>
        <taxon>Eukaryota</taxon>
        <taxon>Metazoa</taxon>
        <taxon>Ecdysozoa</taxon>
        <taxon>Nematoda</taxon>
        <taxon>Chromadorea</taxon>
        <taxon>Rhabditida</taxon>
        <taxon>Rhabditina</taxon>
        <taxon>Rhabditomorpha</taxon>
        <taxon>Rhabditoidea</taxon>
        <taxon>Rhabditidae</taxon>
        <taxon>Peloderinae</taxon>
        <taxon>Caenorhabditis</taxon>
    </lineage>
</organism>
<evidence type="ECO:0000313" key="4">
    <source>
        <dbReference type="Proteomes" id="UP000001940"/>
    </source>
</evidence>
<dbReference type="RefSeq" id="NP_503292.3">
    <property type="nucleotide sequence ID" value="NM_070891.3"/>
</dbReference>
<dbReference type="PaxDb" id="6239-F31F4.3"/>
<keyword evidence="4" id="KW-1185">Reference proteome</keyword>
<dbReference type="FunCoup" id="O17137">
    <property type="interactions" value="3"/>
</dbReference>
<evidence type="ECO:0000313" key="5">
    <source>
        <dbReference type="WormBase" id="F31F4.3"/>
    </source>
</evidence>
<keyword evidence="1" id="KW-0472">Membrane</keyword>
<keyword evidence="1" id="KW-1133">Transmembrane helix</keyword>
<proteinExistence type="predicted"/>
<dbReference type="CDD" id="cd00637">
    <property type="entry name" value="7tm_classA_rhodopsin-like"/>
    <property type="match status" value="1"/>
</dbReference>
<dbReference type="eggNOG" id="ENOG502TGH1">
    <property type="taxonomic scope" value="Eukaryota"/>
</dbReference>
<feature type="transmembrane region" description="Helical" evidence="1">
    <location>
        <begin position="168"/>
        <end position="191"/>
    </location>
</feature>
<dbReference type="InterPro" id="IPR019430">
    <property type="entry name" value="7TM_GPCR_serpentine_rcpt_Srx"/>
</dbReference>
<feature type="domain" description="7TM GPCR serpentine receptor class x (Srx)" evidence="2">
    <location>
        <begin position="12"/>
        <end position="270"/>
    </location>
</feature>
<feature type="transmembrane region" description="Helical" evidence="1">
    <location>
        <begin position="48"/>
        <end position="66"/>
    </location>
</feature>
<dbReference type="AGR" id="WB:WBGene00005913"/>
<name>O17137_CAEEL</name>
<dbReference type="CTD" id="185165"/>
<sequence>MGESHIVSFITFSIMFMGTVANLFVLLAARKMTSMNSSFGIITKNQSVCNMLMCLIFMLYVGPIQLSNSTPLSEYSKYFGLAAMIVYEISNQLHLIIALNRLFAVFWTFHYDQIFTKFNTNLMKNIACFIGFSICFLFYDVLGCYFYYDTRTFTFTFLDSPKCDDITWYSDFIFNISLVALTLIINLLTAYRAGKASRSLLDAAGAQMSKEQRHRERSFIKQSFLQGMTIFSGQVTYHVTAPLVTNSVLLFLDASLWAFMHAFEGLLILLSSQEMRSVISKKRQSIASVFVLML</sequence>
<dbReference type="KEGG" id="cel:CELE_F31F4.3"/>
<dbReference type="AlphaFoldDB" id="O17137"/>
<gene>
    <name evidence="3 5" type="primary">srx-22</name>
    <name evidence="3" type="ORF">CELE_F31F4.3</name>
    <name evidence="5" type="ORF">F31F4.3</name>
</gene>
<dbReference type="UCSC" id="F31F4.3">
    <property type="organism name" value="c. elegans"/>
</dbReference>
<dbReference type="PANTHER" id="PTHR23017:SF46">
    <property type="entry name" value="7TM GPCR SERPENTINE RECEPTOR CLASS X (SRX) DOMAIN-CONTAINING PROTEIN-RELATED"/>
    <property type="match status" value="1"/>
</dbReference>